<keyword evidence="8" id="KW-0863">Zinc-finger</keyword>
<evidence type="ECO:0000256" key="4">
    <source>
        <dbReference type="ARBA" id="ARBA00022722"/>
    </source>
</evidence>
<dbReference type="Pfam" id="PF00929">
    <property type="entry name" value="RNase_T"/>
    <property type="match status" value="1"/>
</dbReference>
<keyword evidence="5" id="KW-0378">Hydrolase</keyword>
<feature type="domain" description="C2H2-type" evidence="9">
    <location>
        <begin position="45"/>
        <end position="74"/>
    </location>
</feature>
<dbReference type="GO" id="GO:0008408">
    <property type="term" value="F:3'-5' exonuclease activity"/>
    <property type="evidence" value="ECO:0007669"/>
    <property type="project" value="InterPro"/>
</dbReference>
<dbReference type="GO" id="GO:0006364">
    <property type="term" value="P:rRNA processing"/>
    <property type="evidence" value="ECO:0007669"/>
    <property type="project" value="InterPro"/>
</dbReference>
<reference evidence="11" key="1">
    <citation type="submission" date="2025-08" db="UniProtKB">
        <authorList>
            <consortium name="RefSeq"/>
        </authorList>
    </citation>
    <scope>IDENTIFICATION</scope>
</reference>
<evidence type="ECO:0000256" key="1">
    <source>
        <dbReference type="ARBA" id="ARBA00004123"/>
    </source>
</evidence>
<dbReference type="GeneID" id="120283855"/>
<dbReference type="SUPFAM" id="SSF53098">
    <property type="entry name" value="Ribonuclease H-like"/>
    <property type="match status" value="1"/>
</dbReference>
<proteinExistence type="inferred from homology"/>
<comment type="subcellular location">
    <subcellularLocation>
        <location evidence="1">Nucleus</location>
    </subcellularLocation>
</comment>
<dbReference type="InterPro" id="IPR013087">
    <property type="entry name" value="Znf_C2H2_type"/>
</dbReference>
<evidence type="ECO:0000259" key="9">
    <source>
        <dbReference type="PROSITE" id="PS50157"/>
    </source>
</evidence>
<name>A0AB40D2C4_DIOCR</name>
<evidence type="ECO:0000256" key="2">
    <source>
        <dbReference type="ARBA" id="ARBA00010489"/>
    </source>
</evidence>
<evidence type="ECO:0000256" key="8">
    <source>
        <dbReference type="PROSITE-ProRule" id="PRU00042"/>
    </source>
</evidence>
<protein>
    <recommendedName>
        <fullName evidence="3">RNA exonuclease 4</fullName>
    </recommendedName>
</protein>
<dbReference type="PROSITE" id="PS50157">
    <property type="entry name" value="ZINC_FINGER_C2H2_2"/>
    <property type="match status" value="1"/>
</dbReference>
<accession>A0AB40D2C4</accession>
<evidence type="ECO:0000256" key="3">
    <source>
        <dbReference type="ARBA" id="ARBA00016937"/>
    </source>
</evidence>
<gene>
    <name evidence="11" type="primary">LOC120283855</name>
</gene>
<dbReference type="CDD" id="cd06144">
    <property type="entry name" value="REX4_like"/>
    <property type="match status" value="1"/>
</dbReference>
<evidence type="ECO:0000256" key="6">
    <source>
        <dbReference type="ARBA" id="ARBA00022839"/>
    </source>
</evidence>
<organism evidence="10 11">
    <name type="scientific">Dioscorea cayennensis subsp. rotundata</name>
    <name type="common">White Guinea yam</name>
    <name type="synonym">Dioscorea rotundata</name>
    <dbReference type="NCBI Taxonomy" id="55577"/>
    <lineage>
        <taxon>Eukaryota</taxon>
        <taxon>Viridiplantae</taxon>
        <taxon>Streptophyta</taxon>
        <taxon>Embryophyta</taxon>
        <taxon>Tracheophyta</taxon>
        <taxon>Spermatophyta</taxon>
        <taxon>Magnoliopsida</taxon>
        <taxon>Liliopsida</taxon>
        <taxon>Dioscoreales</taxon>
        <taxon>Dioscoreaceae</taxon>
        <taxon>Dioscorea</taxon>
    </lineage>
</organism>
<dbReference type="InterPro" id="IPR047021">
    <property type="entry name" value="REXO1/3/4-like"/>
</dbReference>
<keyword evidence="7" id="KW-0539">Nucleus</keyword>
<sequence length="399" mass="45586">MEPAPKCLCRDPDSYYLQRSPMIISMDLQPNPIDPQPERSRIVRHKCSACYKQYKKKEHLVEHMRVSYHSFHQPKCDVCKKHCISFESVREHLKGPLPKESCAKTFSSLGCDLCLKVFDDTDVLSAHESSCRLDPAIIPEIPAMLSLETCDMEVSSSTVADANEQGPEVVALDCEMVGGGSDGTLDLCARVCLIGENENVIFHSYCKPLIPVTNYRYEITGITEENLINAPPLKQVRSRIEEILYNGETPWRARILGGRGRILVGHDLEHDLWCLDMYYPSHLIRDTAQYRPLMRTNLIPHSLKYLTKTYLGYEIQTGIHHPYEDCVAALRIYKKMRSLSHPNFSLPNHRKDFLDANSSNSFDFLTKRELMNLSPDALLEMSLPNYKCWCLDAKNPMNS</sequence>
<dbReference type="RefSeq" id="XP_039146557.1">
    <property type="nucleotide sequence ID" value="XM_039290623.1"/>
</dbReference>
<comment type="similarity">
    <text evidence="2">Belongs to the REXO4 family.</text>
</comment>
<dbReference type="InterPro" id="IPR037431">
    <property type="entry name" value="REX4_DEDDh_dom"/>
</dbReference>
<dbReference type="InterPro" id="IPR013520">
    <property type="entry name" value="Ribonucl_H"/>
</dbReference>
<dbReference type="PANTHER" id="PTHR12801:SF123">
    <property type="entry name" value="RNA EXONUCLEASE 4"/>
    <property type="match status" value="1"/>
</dbReference>
<dbReference type="PROSITE" id="PS00028">
    <property type="entry name" value="ZINC_FINGER_C2H2_1"/>
    <property type="match status" value="1"/>
</dbReference>
<dbReference type="Proteomes" id="UP001515500">
    <property type="component" value="Chromosome 19"/>
</dbReference>
<evidence type="ECO:0000256" key="5">
    <source>
        <dbReference type="ARBA" id="ARBA00022801"/>
    </source>
</evidence>
<dbReference type="InterPro" id="IPR012337">
    <property type="entry name" value="RNaseH-like_sf"/>
</dbReference>
<dbReference type="AlphaFoldDB" id="A0AB40D2C4"/>
<dbReference type="GO" id="GO:0005634">
    <property type="term" value="C:nucleus"/>
    <property type="evidence" value="ECO:0007669"/>
    <property type="project" value="UniProtKB-SubCell"/>
</dbReference>
<dbReference type="GO" id="GO:0000976">
    <property type="term" value="F:transcription cis-regulatory region binding"/>
    <property type="evidence" value="ECO:0007669"/>
    <property type="project" value="EnsemblPlants"/>
</dbReference>
<evidence type="ECO:0000313" key="11">
    <source>
        <dbReference type="RefSeq" id="XP_039146557.1"/>
    </source>
</evidence>
<dbReference type="GO" id="GO:0008270">
    <property type="term" value="F:zinc ion binding"/>
    <property type="evidence" value="ECO:0007669"/>
    <property type="project" value="UniProtKB-KW"/>
</dbReference>
<evidence type="ECO:0000256" key="7">
    <source>
        <dbReference type="ARBA" id="ARBA00023242"/>
    </source>
</evidence>
<dbReference type="PANTHER" id="PTHR12801">
    <property type="entry name" value="RNA EXONUCLEASE REXO1 / RECO3 FAMILY MEMBER-RELATED"/>
    <property type="match status" value="1"/>
</dbReference>
<keyword evidence="8" id="KW-0862">Zinc</keyword>
<keyword evidence="10" id="KW-1185">Reference proteome</keyword>
<keyword evidence="4" id="KW-0540">Nuclease</keyword>
<dbReference type="SMART" id="SM00479">
    <property type="entry name" value="EXOIII"/>
    <property type="match status" value="1"/>
</dbReference>
<keyword evidence="6" id="KW-0269">Exonuclease</keyword>
<dbReference type="Gene3D" id="3.30.420.10">
    <property type="entry name" value="Ribonuclease H-like superfamily/Ribonuclease H"/>
    <property type="match status" value="1"/>
</dbReference>
<dbReference type="InterPro" id="IPR036397">
    <property type="entry name" value="RNaseH_sf"/>
</dbReference>
<evidence type="ECO:0000313" key="10">
    <source>
        <dbReference type="Proteomes" id="UP001515500"/>
    </source>
</evidence>
<keyword evidence="8" id="KW-0479">Metal-binding</keyword>